<comment type="caution">
    <text evidence="2">The sequence shown here is derived from an EMBL/GenBank/DDBJ whole genome shotgun (WGS) entry which is preliminary data.</text>
</comment>
<sequence length="762" mass="86395">MVFSQAVNNELTAVFPEANVPQQGSTPLVFTEEYTSSESDWAISWGENKVFDCLLKYDSPINPNYSYELRIGKGGQVYSFITSKGETIAPQWRNPNSANGLEYGPNYSPWVDDVWQLVAVDKSLHDPENHEKYFIHQAGVYLKDPNMNNQQPFYSPQVASYYDAANESYTTVNWGQHAHVDENLKAGFTSEILYYTQYKNIGNGIIQVDYLIYNFGNDTMDHINAPWGGVRRSAYDHNFMSNSDNSYSEVVGNFSTLPNTKFTETNGWVAFSTNQSGTGPSMGLMVNNASGLMRVGDASGGDSRDFSVYSGIKNGFSIDFGKIYRIRNYFILQSSVARISEKVEILQLQERTFCDFESKTENEVGSTRYFFNQDDLKITTQQTNNDNGLLLKLQPYNDAYPLFKINGLNAKNEVETRITSDLYSFSQYPYDGHLNDIQLLGFTNSKKEVTLETVTITAGGNYTFPDGTIQNNLTEEVTYFSSLGTDANGLEQMIQTTVKIREGYFMWYENSSNIEKIDYSTHTNSIFATDISNPYTGGVNTNSIVTRLMKPEESQNPTVTFSMPKITDLTHLKIKLKACLNTSNLVPFGEENANQRFRVILRNSTQGGTGQLVSLHYFTNKTTWEEFTSDFTSSTIAQNIIDAGGFDQLLIYMDNTDTTRFNTYFIDQIKSTIQVNIVNARMKFEEELPESKLVLYPNPATKTFQLTEKVESVKIFNKSMQLLKVYNQDQEFYDISDLSNGLYILEFTDLNGLTNRCKLMKQ</sequence>
<dbReference type="Pfam" id="PF18962">
    <property type="entry name" value="Por_Secre_tail"/>
    <property type="match status" value="1"/>
</dbReference>
<keyword evidence="3" id="KW-1185">Reference proteome</keyword>
<organism evidence="2 3">
    <name type="scientific">Flammeovirga pacifica</name>
    <dbReference type="NCBI Taxonomy" id="915059"/>
    <lineage>
        <taxon>Bacteria</taxon>
        <taxon>Pseudomonadati</taxon>
        <taxon>Bacteroidota</taxon>
        <taxon>Cytophagia</taxon>
        <taxon>Cytophagales</taxon>
        <taxon>Flammeovirgaceae</taxon>
        <taxon>Flammeovirga</taxon>
    </lineage>
</organism>
<dbReference type="Proteomes" id="UP000179797">
    <property type="component" value="Unassembled WGS sequence"/>
</dbReference>
<dbReference type="EMBL" id="JRYR02000002">
    <property type="protein sequence ID" value="OHX64567.1"/>
    <property type="molecule type" value="Genomic_DNA"/>
</dbReference>
<evidence type="ECO:0000313" key="3">
    <source>
        <dbReference type="Proteomes" id="UP000179797"/>
    </source>
</evidence>
<feature type="domain" description="Secretion system C-terminal sorting" evidence="1">
    <location>
        <begin position="695"/>
        <end position="752"/>
    </location>
</feature>
<dbReference type="InterPro" id="IPR026444">
    <property type="entry name" value="Secre_tail"/>
</dbReference>
<protein>
    <recommendedName>
        <fullName evidence="1">Secretion system C-terminal sorting domain-containing protein</fullName>
    </recommendedName>
</protein>
<accession>A0A1S1YU62</accession>
<name>A0A1S1YU62_FLAPC</name>
<dbReference type="AlphaFoldDB" id="A0A1S1YU62"/>
<proteinExistence type="predicted"/>
<reference evidence="2 3" key="1">
    <citation type="journal article" date="2012" name="Int. J. Syst. Evol. Microbiol.">
        <title>Flammeovirga pacifica sp. nov., isolated from deep-sea sediment.</title>
        <authorList>
            <person name="Xu H."/>
            <person name="Fu Y."/>
            <person name="Yang N."/>
            <person name="Ding Z."/>
            <person name="Lai Q."/>
            <person name="Zeng R."/>
        </authorList>
    </citation>
    <scope>NUCLEOTIDE SEQUENCE [LARGE SCALE GENOMIC DNA]</scope>
    <source>
        <strain evidence="3">DSM 24597 / LMG 26175 / WPAGA1</strain>
    </source>
</reference>
<dbReference type="NCBIfam" id="TIGR04183">
    <property type="entry name" value="Por_Secre_tail"/>
    <property type="match status" value="1"/>
</dbReference>
<evidence type="ECO:0000313" key="2">
    <source>
        <dbReference type="EMBL" id="OHX64567.1"/>
    </source>
</evidence>
<gene>
    <name evidence="2" type="ORF">NH26_23635</name>
</gene>
<evidence type="ECO:0000259" key="1">
    <source>
        <dbReference type="Pfam" id="PF18962"/>
    </source>
</evidence>